<evidence type="ECO:0000256" key="4">
    <source>
        <dbReference type="ARBA" id="ARBA00023155"/>
    </source>
</evidence>
<dbReference type="OrthoDB" id="6159439at2759"/>
<dbReference type="SMART" id="SM00389">
    <property type="entry name" value="HOX"/>
    <property type="match status" value="1"/>
</dbReference>
<feature type="region of interest" description="Disordered" evidence="9">
    <location>
        <begin position="316"/>
        <end position="341"/>
    </location>
</feature>
<dbReference type="GO" id="GO:0005634">
    <property type="term" value="C:nucleus"/>
    <property type="evidence" value="ECO:0007669"/>
    <property type="project" value="UniProtKB-SubCell"/>
</dbReference>
<comment type="caution">
    <text evidence="11">The sequence shown here is derived from an EMBL/GenBank/DDBJ whole genome shotgun (WGS) entry which is preliminary data.</text>
</comment>
<keyword evidence="4 6" id="KW-0371">Homeobox</keyword>
<name>A0A177BAD4_9BILA</name>
<sequence>MSDKYFNQDKYINNMYPHFVNQNDIEQAKSMQRYFNTINCTTENVEKDFKKMENVENINHSIPNSHKRPLMNFQENINESLQDCNFRVKMHEMNKNLDYMNGKFIPNPAYCKNQFPNNQMVMDKLKKQTNENDVKSFSPAMRLNYLSENRNFDNFPMYYEIEKEKTKFINRYHDINNPNQGMPFMPPNYQFPYQINPFNYPMDKLPFRADMMNPHFFYSEFYNGKRKGRRERTCFTHRQLELLENLFQKNQYPDVFVREEASLKICLPESRVQVWFKNRRAKQRQVKKAEKEKMEKLDKQETNKSDEKITCKYENIGQENTVATPPSDNSDTCNAKKAKLE</sequence>
<dbReference type="InterPro" id="IPR009057">
    <property type="entry name" value="Homeodomain-like_sf"/>
</dbReference>
<dbReference type="InterPro" id="IPR001356">
    <property type="entry name" value="HD"/>
</dbReference>
<reference evidence="11 12" key="1">
    <citation type="submission" date="2016-04" db="EMBL/GenBank/DDBJ databases">
        <title>The genome of Intoshia linei affirms orthonectids as highly simplified spiralians.</title>
        <authorList>
            <person name="Mikhailov K.V."/>
            <person name="Slusarev G.S."/>
            <person name="Nikitin M.A."/>
            <person name="Logacheva M.D."/>
            <person name="Penin A."/>
            <person name="Aleoshin V."/>
            <person name="Panchin Y.V."/>
        </authorList>
    </citation>
    <scope>NUCLEOTIDE SEQUENCE [LARGE SCALE GENOMIC DNA]</scope>
    <source>
        <strain evidence="11">Intl2013</strain>
        <tissue evidence="11">Whole animal</tissue>
    </source>
</reference>
<keyword evidence="3 6" id="KW-0238">DNA-binding</keyword>
<dbReference type="SUPFAM" id="SSF46689">
    <property type="entry name" value="Homeodomain-like"/>
    <property type="match status" value="1"/>
</dbReference>
<evidence type="ECO:0000256" key="9">
    <source>
        <dbReference type="SAM" id="MobiDB-lite"/>
    </source>
</evidence>
<dbReference type="AlphaFoldDB" id="A0A177BAD4"/>
<dbReference type="PROSITE" id="PS50071">
    <property type="entry name" value="HOMEOBOX_2"/>
    <property type="match status" value="1"/>
</dbReference>
<keyword evidence="2" id="KW-0217">Developmental protein</keyword>
<dbReference type="Proteomes" id="UP000078046">
    <property type="component" value="Unassembled WGS sequence"/>
</dbReference>
<dbReference type="GO" id="GO:0000978">
    <property type="term" value="F:RNA polymerase II cis-regulatory region sequence-specific DNA binding"/>
    <property type="evidence" value="ECO:0007669"/>
    <property type="project" value="TreeGrafter"/>
</dbReference>
<keyword evidence="12" id="KW-1185">Reference proteome</keyword>
<comment type="subcellular location">
    <subcellularLocation>
        <location evidence="1 6 7">Nucleus</location>
    </subcellularLocation>
</comment>
<dbReference type="FunFam" id="1.10.10.60:FF:000679">
    <property type="entry name" value="Homeobox protein aristaless"/>
    <property type="match status" value="1"/>
</dbReference>
<evidence type="ECO:0000256" key="7">
    <source>
        <dbReference type="RuleBase" id="RU000682"/>
    </source>
</evidence>
<feature type="domain" description="Homeobox" evidence="10">
    <location>
        <begin position="226"/>
        <end position="286"/>
    </location>
</feature>
<evidence type="ECO:0000259" key="10">
    <source>
        <dbReference type="PROSITE" id="PS50071"/>
    </source>
</evidence>
<evidence type="ECO:0000256" key="1">
    <source>
        <dbReference type="ARBA" id="ARBA00004123"/>
    </source>
</evidence>
<evidence type="ECO:0000256" key="5">
    <source>
        <dbReference type="ARBA" id="ARBA00023242"/>
    </source>
</evidence>
<dbReference type="PANTHER" id="PTHR45793:SF5">
    <property type="entry name" value="HOMEOTIC PROTEIN OCELLILESS"/>
    <property type="match status" value="1"/>
</dbReference>
<evidence type="ECO:0000256" key="8">
    <source>
        <dbReference type="SAM" id="Coils"/>
    </source>
</evidence>
<keyword evidence="8" id="KW-0175">Coiled coil</keyword>
<dbReference type="CDD" id="cd00086">
    <property type="entry name" value="homeodomain"/>
    <property type="match status" value="1"/>
</dbReference>
<feature type="coiled-coil region" evidence="8">
    <location>
        <begin position="279"/>
        <end position="307"/>
    </location>
</feature>
<accession>A0A177BAD4</accession>
<dbReference type="Gene3D" id="1.10.10.60">
    <property type="entry name" value="Homeodomain-like"/>
    <property type="match status" value="1"/>
</dbReference>
<feature type="compositionally biased region" description="Polar residues" evidence="9">
    <location>
        <begin position="317"/>
        <end position="333"/>
    </location>
</feature>
<evidence type="ECO:0000256" key="3">
    <source>
        <dbReference type="ARBA" id="ARBA00023125"/>
    </source>
</evidence>
<proteinExistence type="predicted"/>
<organism evidence="11 12">
    <name type="scientific">Intoshia linei</name>
    <dbReference type="NCBI Taxonomy" id="1819745"/>
    <lineage>
        <taxon>Eukaryota</taxon>
        <taxon>Metazoa</taxon>
        <taxon>Spiralia</taxon>
        <taxon>Lophotrochozoa</taxon>
        <taxon>Mesozoa</taxon>
        <taxon>Orthonectida</taxon>
        <taxon>Rhopaluridae</taxon>
        <taxon>Intoshia</taxon>
    </lineage>
</organism>
<feature type="DNA-binding region" description="Homeobox" evidence="6">
    <location>
        <begin position="228"/>
        <end position="287"/>
    </location>
</feature>
<dbReference type="GO" id="GO:0000981">
    <property type="term" value="F:DNA-binding transcription factor activity, RNA polymerase II-specific"/>
    <property type="evidence" value="ECO:0007669"/>
    <property type="project" value="TreeGrafter"/>
</dbReference>
<gene>
    <name evidence="11" type="ORF">A3Q56_01056</name>
</gene>
<protein>
    <submittedName>
        <fullName evidence="11">Homeobox protein ANF</fullName>
    </submittedName>
</protein>
<keyword evidence="5 6" id="KW-0539">Nucleus</keyword>
<dbReference type="Pfam" id="PF00046">
    <property type="entry name" value="Homeodomain"/>
    <property type="match status" value="1"/>
</dbReference>
<evidence type="ECO:0000313" key="11">
    <source>
        <dbReference type="EMBL" id="OAF71206.1"/>
    </source>
</evidence>
<dbReference type="EMBL" id="LWCA01000071">
    <property type="protein sequence ID" value="OAF71206.1"/>
    <property type="molecule type" value="Genomic_DNA"/>
</dbReference>
<evidence type="ECO:0000256" key="2">
    <source>
        <dbReference type="ARBA" id="ARBA00022473"/>
    </source>
</evidence>
<evidence type="ECO:0000256" key="6">
    <source>
        <dbReference type="PROSITE-ProRule" id="PRU00108"/>
    </source>
</evidence>
<evidence type="ECO:0000313" key="12">
    <source>
        <dbReference type="Proteomes" id="UP000078046"/>
    </source>
</evidence>
<dbReference type="PANTHER" id="PTHR45793">
    <property type="entry name" value="HOMEOBOX PROTEIN"/>
    <property type="match status" value="1"/>
</dbReference>